<accession>A0A4Z2HHD6</accession>
<organism evidence="2 3">
    <name type="scientific">Liparis tanakae</name>
    <name type="common">Tanaka's snailfish</name>
    <dbReference type="NCBI Taxonomy" id="230148"/>
    <lineage>
        <taxon>Eukaryota</taxon>
        <taxon>Metazoa</taxon>
        <taxon>Chordata</taxon>
        <taxon>Craniata</taxon>
        <taxon>Vertebrata</taxon>
        <taxon>Euteleostomi</taxon>
        <taxon>Actinopterygii</taxon>
        <taxon>Neopterygii</taxon>
        <taxon>Teleostei</taxon>
        <taxon>Neoteleostei</taxon>
        <taxon>Acanthomorphata</taxon>
        <taxon>Eupercaria</taxon>
        <taxon>Perciformes</taxon>
        <taxon>Cottioidei</taxon>
        <taxon>Cottales</taxon>
        <taxon>Liparidae</taxon>
        <taxon>Liparis</taxon>
    </lineage>
</organism>
<reference evidence="2 3" key="1">
    <citation type="submission" date="2019-03" db="EMBL/GenBank/DDBJ databases">
        <title>First draft genome of Liparis tanakae, snailfish: a comprehensive survey of snailfish specific genes.</title>
        <authorList>
            <person name="Kim W."/>
            <person name="Song I."/>
            <person name="Jeong J.-H."/>
            <person name="Kim D."/>
            <person name="Kim S."/>
            <person name="Ryu S."/>
            <person name="Song J.Y."/>
            <person name="Lee S.K."/>
        </authorList>
    </citation>
    <scope>NUCLEOTIDE SEQUENCE [LARGE SCALE GENOMIC DNA]</scope>
    <source>
        <tissue evidence="2">Muscle</tissue>
    </source>
</reference>
<dbReference type="EMBL" id="SRLO01000239">
    <property type="protein sequence ID" value="TNN65176.1"/>
    <property type="molecule type" value="Genomic_DNA"/>
</dbReference>
<evidence type="ECO:0000313" key="2">
    <source>
        <dbReference type="EMBL" id="TNN65176.1"/>
    </source>
</evidence>
<dbReference type="Proteomes" id="UP000314294">
    <property type="component" value="Unassembled WGS sequence"/>
</dbReference>
<feature type="region of interest" description="Disordered" evidence="1">
    <location>
        <begin position="1"/>
        <end position="34"/>
    </location>
</feature>
<sequence>MSSSDAADTGSFRPLSSSSSTVRSPEMALRISGPIPDPLEFVEMMRPQDGPITCQVVKVVHDDGHKQVDDLRMIGNQSGINKKWTNAWEVMTKGEEDDIDLKWEEDEGQEGRVGQKMRSVVIFLT</sequence>
<keyword evidence="3" id="KW-1185">Reference proteome</keyword>
<dbReference type="AlphaFoldDB" id="A0A4Z2HHD6"/>
<name>A0A4Z2HHD6_9TELE</name>
<evidence type="ECO:0000313" key="3">
    <source>
        <dbReference type="Proteomes" id="UP000314294"/>
    </source>
</evidence>
<gene>
    <name evidence="2" type="ORF">EYF80_024583</name>
</gene>
<protein>
    <submittedName>
        <fullName evidence="2">Uncharacterized protein</fullName>
    </submittedName>
</protein>
<proteinExistence type="predicted"/>
<comment type="caution">
    <text evidence="2">The sequence shown here is derived from an EMBL/GenBank/DDBJ whole genome shotgun (WGS) entry which is preliminary data.</text>
</comment>
<evidence type="ECO:0000256" key="1">
    <source>
        <dbReference type="SAM" id="MobiDB-lite"/>
    </source>
</evidence>